<reference evidence="4 5" key="1">
    <citation type="submission" date="2018-06" db="EMBL/GenBank/DDBJ databases">
        <title>Genomic Encyclopedia of Archaeal and Bacterial Type Strains, Phase II (KMG-II): from individual species to whole genera.</title>
        <authorList>
            <person name="Goeker M."/>
        </authorList>
    </citation>
    <scope>NUCLEOTIDE SEQUENCE [LARGE SCALE GENOMIC DNA]</scope>
    <source>
        <strain evidence="4 5">DSM 22009</strain>
    </source>
</reference>
<gene>
    <name evidence="3" type="primary">yacG</name>
    <name evidence="4" type="ORF">LX81_04130</name>
</gene>
<comment type="function">
    <text evidence="3">Inhibits all the catalytic activities of DNA gyrase by preventing its interaction with DNA. Acts by binding directly to the C-terminal domain of GyrB, which probably disrupts DNA binding by the gyrase.</text>
</comment>
<comment type="caution">
    <text evidence="4">The sequence shown here is derived from an EMBL/GenBank/DDBJ whole genome shotgun (WGS) entry which is preliminary data.</text>
</comment>
<dbReference type="AlphaFoldDB" id="A0A2W7MXF9"/>
<name>A0A2W7MXF9_9RHOB</name>
<accession>A0A2W7MXF9</accession>
<dbReference type="SUPFAM" id="SSF57716">
    <property type="entry name" value="Glucocorticoid receptor-like (DNA-binding domain)"/>
    <property type="match status" value="1"/>
</dbReference>
<evidence type="ECO:0000313" key="5">
    <source>
        <dbReference type="Proteomes" id="UP000248916"/>
    </source>
</evidence>
<sequence>MACPICNRPTDPQYRPFCSRRCADVDLGRWLTGGYAIPLEDEEGPDEDDSGTQS</sequence>
<organism evidence="4 5">
    <name type="scientific">Palleronia aestuarii</name>
    <dbReference type="NCBI Taxonomy" id="568105"/>
    <lineage>
        <taxon>Bacteria</taxon>
        <taxon>Pseudomonadati</taxon>
        <taxon>Pseudomonadota</taxon>
        <taxon>Alphaproteobacteria</taxon>
        <taxon>Rhodobacterales</taxon>
        <taxon>Roseobacteraceae</taxon>
        <taxon>Palleronia</taxon>
    </lineage>
</organism>
<feature type="binding site" evidence="3">
    <location>
        <position position="18"/>
    </location>
    <ligand>
        <name>Zn(2+)</name>
        <dbReference type="ChEBI" id="CHEBI:29105"/>
    </ligand>
</feature>
<comment type="subunit">
    <text evidence="3">Interacts with GyrB.</text>
</comment>
<dbReference type="PANTHER" id="PTHR36150:SF1">
    <property type="entry name" value="DNA GYRASE INHIBITOR YACG"/>
    <property type="match status" value="1"/>
</dbReference>
<keyword evidence="1 3" id="KW-0479">Metal-binding</keyword>
<dbReference type="RefSeq" id="WP_111539106.1">
    <property type="nucleotide sequence ID" value="NZ_QKZL01000040.1"/>
</dbReference>
<evidence type="ECO:0000256" key="3">
    <source>
        <dbReference type="HAMAP-Rule" id="MF_00649"/>
    </source>
</evidence>
<comment type="cofactor">
    <cofactor evidence="3">
        <name>Zn(2+)</name>
        <dbReference type="ChEBI" id="CHEBI:29105"/>
    </cofactor>
    <text evidence="3">Binds 1 zinc ion.</text>
</comment>
<dbReference type="Proteomes" id="UP000248916">
    <property type="component" value="Unassembled WGS sequence"/>
</dbReference>
<dbReference type="OrthoDB" id="9809663at2"/>
<feature type="binding site" evidence="3">
    <location>
        <position position="3"/>
    </location>
    <ligand>
        <name>Zn(2+)</name>
        <dbReference type="ChEBI" id="CHEBI:29105"/>
    </ligand>
</feature>
<dbReference type="EMBL" id="QKZL01000040">
    <property type="protein sequence ID" value="PZX10847.1"/>
    <property type="molecule type" value="Genomic_DNA"/>
</dbReference>
<dbReference type="Gene3D" id="3.30.50.10">
    <property type="entry name" value="Erythroid Transcription Factor GATA-1, subunit A"/>
    <property type="match status" value="1"/>
</dbReference>
<dbReference type="GO" id="GO:0006355">
    <property type="term" value="P:regulation of DNA-templated transcription"/>
    <property type="evidence" value="ECO:0007669"/>
    <property type="project" value="InterPro"/>
</dbReference>
<dbReference type="GO" id="GO:0008657">
    <property type="term" value="F:DNA topoisomerase type II (double strand cut, ATP-hydrolyzing) inhibitor activity"/>
    <property type="evidence" value="ECO:0007669"/>
    <property type="project" value="UniProtKB-UniRule"/>
</dbReference>
<dbReference type="InterPro" id="IPR013088">
    <property type="entry name" value="Znf_NHR/GATA"/>
</dbReference>
<comment type="similarity">
    <text evidence="3">Belongs to the DNA gyrase inhibitor YacG family.</text>
</comment>
<protein>
    <recommendedName>
        <fullName evidence="3">DNA gyrase inhibitor YacG</fullName>
    </recommendedName>
</protein>
<keyword evidence="5" id="KW-1185">Reference proteome</keyword>
<evidence type="ECO:0000256" key="1">
    <source>
        <dbReference type="ARBA" id="ARBA00022723"/>
    </source>
</evidence>
<evidence type="ECO:0000256" key="2">
    <source>
        <dbReference type="ARBA" id="ARBA00022833"/>
    </source>
</evidence>
<proteinExistence type="inferred from homology"/>
<dbReference type="PANTHER" id="PTHR36150">
    <property type="entry name" value="DNA GYRASE INHIBITOR YACG"/>
    <property type="match status" value="1"/>
</dbReference>
<feature type="binding site" evidence="3">
    <location>
        <position position="22"/>
    </location>
    <ligand>
        <name>Zn(2+)</name>
        <dbReference type="ChEBI" id="CHEBI:29105"/>
    </ligand>
</feature>
<dbReference type="Pfam" id="PF03884">
    <property type="entry name" value="YacG"/>
    <property type="match status" value="1"/>
</dbReference>
<keyword evidence="2 3" id="KW-0862">Zinc</keyword>
<dbReference type="GO" id="GO:0008270">
    <property type="term" value="F:zinc ion binding"/>
    <property type="evidence" value="ECO:0007669"/>
    <property type="project" value="UniProtKB-UniRule"/>
</dbReference>
<dbReference type="HAMAP" id="MF_00649">
    <property type="entry name" value="DNA_gyrase_inhibitor_YacG"/>
    <property type="match status" value="1"/>
</dbReference>
<evidence type="ECO:0000313" key="4">
    <source>
        <dbReference type="EMBL" id="PZX10847.1"/>
    </source>
</evidence>
<dbReference type="InterPro" id="IPR005584">
    <property type="entry name" value="DNA_gyrase_inhibitor_YacG"/>
</dbReference>
<feature type="binding site" evidence="3">
    <location>
        <position position="6"/>
    </location>
    <ligand>
        <name>Zn(2+)</name>
        <dbReference type="ChEBI" id="CHEBI:29105"/>
    </ligand>
</feature>